<feature type="domain" description="Leucine-binding protein" evidence="5">
    <location>
        <begin position="32"/>
        <end position="370"/>
    </location>
</feature>
<name>A0A109JPQ5_9BRAD</name>
<accession>A0A109JPQ5</accession>
<keyword evidence="3" id="KW-0813">Transport</keyword>
<keyword evidence="7" id="KW-1185">Reference proteome</keyword>
<keyword evidence="2 4" id="KW-0732">Signal</keyword>
<evidence type="ECO:0000259" key="5">
    <source>
        <dbReference type="Pfam" id="PF13458"/>
    </source>
</evidence>
<organism evidence="6 7">
    <name type="scientific">Bradyrhizobium macuxiense</name>
    <dbReference type="NCBI Taxonomy" id="1755647"/>
    <lineage>
        <taxon>Bacteria</taxon>
        <taxon>Pseudomonadati</taxon>
        <taxon>Pseudomonadota</taxon>
        <taxon>Alphaproteobacteria</taxon>
        <taxon>Hyphomicrobiales</taxon>
        <taxon>Nitrobacteraceae</taxon>
        <taxon>Bradyrhizobium</taxon>
    </lineage>
</organism>
<gene>
    <name evidence="6" type="ORF">AS156_09430</name>
</gene>
<keyword evidence="3" id="KW-0029">Amino-acid transport</keyword>
<dbReference type="InterPro" id="IPR028082">
    <property type="entry name" value="Peripla_BP_I"/>
</dbReference>
<dbReference type="InterPro" id="IPR028081">
    <property type="entry name" value="Leu-bd"/>
</dbReference>
<dbReference type="EMBL" id="LNCU01000081">
    <property type="protein sequence ID" value="KWV52855.1"/>
    <property type="molecule type" value="Genomic_DNA"/>
</dbReference>
<reference evidence="6 7" key="1">
    <citation type="submission" date="2015-11" db="EMBL/GenBank/DDBJ databases">
        <title>Draft Genome Sequence of the Strain BR 10303 (Bradyrhizobium sp.) isolated from nodules of Centrolobium paraense.</title>
        <authorList>
            <person name="Zelli J.E."/>
            <person name="Simoes-Araujo J.L."/>
            <person name="Barauna A.C."/>
            <person name="Silva K."/>
        </authorList>
    </citation>
    <scope>NUCLEOTIDE SEQUENCE [LARGE SCALE GENOMIC DNA]</scope>
    <source>
        <strain evidence="6 7">BR 10303</strain>
    </source>
</reference>
<dbReference type="AlphaFoldDB" id="A0A109JPQ5"/>
<dbReference type="SUPFAM" id="SSF53822">
    <property type="entry name" value="Periplasmic binding protein-like I"/>
    <property type="match status" value="1"/>
</dbReference>
<protein>
    <submittedName>
        <fullName evidence="6">ABC transporter permease</fullName>
    </submittedName>
</protein>
<dbReference type="Gene3D" id="3.40.50.2300">
    <property type="match status" value="2"/>
</dbReference>
<dbReference type="PANTHER" id="PTHR30483:SF6">
    <property type="entry name" value="PERIPLASMIC BINDING PROTEIN OF ABC TRANSPORTER FOR NATURAL AMINO ACIDS"/>
    <property type="match status" value="1"/>
</dbReference>
<proteinExistence type="inferred from homology"/>
<dbReference type="PANTHER" id="PTHR30483">
    <property type="entry name" value="LEUCINE-SPECIFIC-BINDING PROTEIN"/>
    <property type="match status" value="1"/>
</dbReference>
<evidence type="ECO:0000256" key="1">
    <source>
        <dbReference type="ARBA" id="ARBA00010062"/>
    </source>
</evidence>
<dbReference type="InterPro" id="IPR051010">
    <property type="entry name" value="BCAA_transport"/>
</dbReference>
<sequence>MRASILLVMPLTLALYAGPAQAQQAEKAPQNVKIGVLSDMSGLYADIGGQGSVIAARMAVEDFKPDSHNMKIEIVSADHQNKPDIGSAIARRWYDIDHVNAITDVPNSGVALAVSNVTREKNGVFLISGAGDSDLTGQQCSPNSVHWAYDTWALAHGTGGAIVRRGGKSWFFVTADYAFGHALERDTAAVVKAAGGQVLGSVRHPLNTADFSSYLLQAQDSKAQVIGLANAGGDTINAVKQAAEFGIVQRGQRLAGLLVFLTDVHALGLQTAQGLTLTTGFYWDLNDKTRLFAKRFAALDGGKYPTMVQAGVYSSVLHYLEAVAKVGSATDGAKVVEAMKATKYDDPLFGLTEVREDGRAVHAMYLVEVKKPAESKGPYDYFKVLDKIPADQAFRPLTDEKGICGLVKAAAN</sequence>
<feature type="signal peptide" evidence="4">
    <location>
        <begin position="1"/>
        <end position="22"/>
    </location>
</feature>
<dbReference type="CDD" id="cd06327">
    <property type="entry name" value="PBP1_SBP-like"/>
    <property type="match status" value="1"/>
</dbReference>
<evidence type="ECO:0000313" key="6">
    <source>
        <dbReference type="EMBL" id="KWV52855.1"/>
    </source>
</evidence>
<comment type="caution">
    <text evidence="6">The sequence shown here is derived from an EMBL/GenBank/DDBJ whole genome shotgun (WGS) entry which is preliminary data.</text>
</comment>
<evidence type="ECO:0000256" key="4">
    <source>
        <dbReference type="SAM" id="SignalP"/>
    </source>
</evidence>
<dbReference type="RefSeq" id="WP_066509187.1">
    <property type="nucleotide sequence ID" value="NZ_LNCU01000081.1"/>
</dbReference>
<evidence type="ECO:0000256" key="2">
    <source>
        <dbReference type="ARBA" id="ARBA00022729"/>
    </source>
</evidence>
<dbReference type="Pfam" id="PF13458">
    <property type="entry name" value="Peripla_BP_6"/>
    <property type="match status" value="1"/>
</dbReference>
<dbReference type="Proteomes" id="UP000057737">
    <property type="component" value="Unassembled WGS sequence"/>
</dbReference>
<dbReference type="OrthoDB" id="5794591at2"/>
<comment type="similarity">
    <text evidence="1">Belongs to the leucine-binding protein family.</text>
</comment>
<feature type="chain" id="PRO_5007137050" evidence="4">
    <location>
        <begin position="23"/>
        <end position="412"/>
    </location>
</feature>
<evidence type="ECO:0000313" key="7">
    <source>
        <dbReference type="Proteomes" id="UP000057737"/>
    </source>
</evidence>
<dbReference type="GO" id="GO:0006865">
    <property type="term" value="P:amino acid transport"/>
    <property type="evidence" value="ECO:0007669"/>
    <property type="project" value="UniProtKB-KW"/>
</dbReference>
<evidence type="ECO:0000256" key="3">
    <source>
        <dbReference type="ARBA" id="ARBA00022970"/>
    </source>
</evidence>